<dbReference type="CDD" id="cd02000">
    <property type="entry name" value="TPP_E1_PDC_ADC_BCADC"/>
    <property type="match status" value="1"/>
</dbReference>
<dbReference type="PANTHER" id="PTHR43380">
    <property type="entry name" value="2-OXOISOVALERATE DEHYDROGENASE SUBUNIT ALPHA, MITOCHONDRIAL"/>
    <property type="match status" value="1"/>
</dbReference>
<dbReference type="eggNOG" id="KOG1182">
    <property type="taxonomic scope" value="Eukaryota"/>
</dbReference>
<dbReference type="OMA" id="VLPYYRD"/>
<keyword evidence="8" id="KW-0496">Mitochondrion</keyword>
<evidence type="ECO:0000256" key="9">
    <source>
        <dbReference type="RuleBase" id="RU365014"/>
    </source>
</evidence>
<comment type="subcellular location">
    <subcellularLocation>
        <location evidence="2">Mitochondrion matrix</location>
    </subcellularLocation>
</comment>
<dbReference type="FunCoup" id="D8LQN6">
    <property type="interactions" value="134"/>
</dbReference>
<accession>D8LQN6</accession>
<dbReference type="GO" id="GO:0009083">
    <property type="term" value="P:branched-chain amino acid catabolic process"/>
    <property type="evidence" value="ECO:0007669"/>
    <property type="project" value="TreeGrafter"/>
</dbReference>
<keyword evidence="9" id="KW-0786">Thiamine pyrophosphate</keyword>
<evidence type="ECO:0000313" key="13">
    <source>
        <dbReference type="Proteomes" id="UP000002630"/>
    </source>
</evidence>
<feature type="compositionally biased region" description="Low complexity" evidence="10">
    <location>
        <begin position="33"/>
        <end position="44"/>
    </location>
</feature>
<keyword evidence="4" id="KW-0479">Metal-binding</keyword>
<keyword evidence="13" id="KW-1185">Reference proteome</keyword>
<dbReference type="Proteomes" id="UP000002630">
    <property type="component" value="Linkage Group LG04"/>
</dbReference>
<keyword evidence="6" id="KW-0630">Potassium</keyword>
<proteinExistence type="inferred from homology"/>
<sequence length="446" mass="49217">MLSLPLSTRCVRPWAAATQKLPKVTKSTTSHMSSAGSETTRAAAATRDAPAKVGVYAGGKEMPFTSILRIEDPDKLPVWPVFRVLDDDGSVRADAVEPKLGKETALKMYGNMVRLEAMDDIFYNAQRQGRISFYLQSAGEEALQMGGAAALDMNDMAFTQYREPGLLMWRDFGVQSFADQCLSNISDLGKGRQMPVHYGSKELHYQTVSSPLGTQIPQAVGAGYALKLSGKDNIAVCYFGDGAASEGDFHAALALAATRDVPVLFVCRNNGYAISTSVADQYRGDGIVSRAPGYGMHAVRVDGNDALAMFAATAEARRVCLSQKKPVLMEAMTYRLGHHSTSDDWSRYRSSNEVKQWKANHHPIRRFYSYLEGKGWWDSAKDRVLRDRERRSVLIALETAERKAKPSLGSMFEDVYEVVPPHLQEQKHQLYAHLERNAGRYDGAGG</sequence>
<feature type="region of interest" description="Disordered" evidence="10">
    <location>
        <begin position="21"/>
        <end position="44"/>
    </location>
</feature>
<evidence type="ECO:0000256" key="10">
    <source>
        <dbReference type="SAM" id="MobiDB-lite"/>
    </source>
</evidence>
<comment type="cofactor">
    <cofactor evidence="1 9">
        <name>thiamine diphosphate</name>
        <dbReference type="ChEBI" id="CHEBI:58937"/>
    </cofactor>
</comment>
<keyword evidence="5" id="KW-0809">Transit peptide</keyword>
<feature type="domain" description="Dehydrogenase E1 component" evidence="11">
    <location>
        <begin position="112"/>
        <end position="406"/>
    </location>
</feature>
<dbReference type="Pfam" id="PF00676">
    <property type="entry name" value="E1_dh"/>
    <property type="match status" value="1"/>
</dbReference>
<evidence type="ECO:0000256" key="1">
    <source>
        <dbReference type="ARBA" id="ARBA00001964"/>
    </source>
</evidence>
<keyword evidence="7 9" id="KW-0560">Oxidoreductase</keyword>
<dbReference type="EC" id="1.2.4.4" evidence="9"/>
<dbReference type="PANTHER" id="PTHR43380:SF1">
    <property type="entry name" value="2-OXOISOVALERATE DEHYDROGENASE SUBUNIT ALPHA, MITOCHONDRIAL"/>
    <property type="match status" value="1"/>
</dbReference>
<reference evidence="12 13" key="1">
    <citation type="journal article" date="2010" name="Nature">
        <title>The Ectocarpus genome and the independent evolution of multicellularity in brown algae.</title>
        <authorList>
            <person name="Cock J.M."/>
            <person name="Sterck L."/>
            <person name="Rouze P."/>
            <person name="Scornet D."/>
            <person name="Allen A.E."/>
            <person name="Amoutzias G."/>
            <person name="Anthouard V."/>
            <person name="Artiguenave F."/>
            <person name="Aury J.M."/>
            <person name="Badger J.H."/>
            <person name="Beszteri B."/>
            <person name="Billiau K."/>
            <person name="Bonnet E."/>
            <person name="Bothwell J.H."/>
            <person name="Bowler C."/>
            <person name="Boyen C."/>
            <person name="Brownlee C."/>
            <person name="Carrano C.J."/>
            <person name="Charrier B."/>
            <person name="Cho G.Y."/>
            <person name="Coelho S.M."/>
            <person name="Collen J."/>
            <person name="Corre E."/>
            <person name="Da Silva C."/>
            <person name="Delage L."/>
            <person name="Delaroque N."/>
            <person name="Dittami S.M."/>
            <person name="Doulbeau S."/>
            <person name="Elias M."/>
            <person name="Farnham G."/>
            <person name="Gachon C.M."/>
            <person name="Gschloessl B."/>
            <person name="Heesch S."/>
            <person name="Jabbari K."/>
            <person name="Jubin C."/>
            <person name="Kawai H."/>
            <person name="Kimura K."/>
            <person name="Kloareg B."/>
            <person name="Kupper F.C."/>
            <person name="Lang D."/>
            <person name="Le Bail A."/>
            <person name="Leblanc C."/>
            <person name="Lerouge P."/>
            <person name="Lohr M."/>
            <person name="Lopez P.J."/>
            <person name="Martens C."/>
            <person name="Maumus F."/>
            <person name="Michel G."/>
            <person name="Miranda-Saavedra D."/>
            <person name="Morales J."/>
            <person name="Moreau H."/>
            <person name="Motomura T."/>
            <person name="Nagasato C."/>
            <person name="Napoli C.A."/>
            <person name="Nelson D.R."/>
            <person name="Nyvall-Collen P."/>
            <person name="Peters A.F."/>
            <person name="Pommier C."/>
            <person name="Potin P."/>
            <person name="Poulain J."/>
            <person name="Quesneville H."/>
            <person name="Read B."/>
            <person name="Rensing S.A."/>
            <person name="Ritter A."/>
            <person name="Rousvoal S."/>
            <person name="Samanta M."/>
            <person name="Samson G."/>
            <person name="Schroeder D.C."/>
            <person name="Segurens B."/>
            <person name="Strittmatter M."/>
            <person name="Tonon T."/>
            <person name="Tregear J.W."/>
            <person name="Valentin K."/>
            <person name="von Dassow P."/>
            <person name="Yamagishi T."/>
            <person name="Van de Peer Y."/>
            <person name="Wincker P."/>
        </authorList>
    </citation>
    <scope>NUCLEOTIDE SEQUENCE [LARGE SCALE GENOMIC DNA]</scope>
    <source>
        <strain evidence="13">Ec32 / CCAP1310/4</strain>
    </source>
</reference>
<dbReference type="InterPro" id="IPR029061">
    <property type="entry name" value="THDP-binding"/>
</dbReference>
<dbReference type="GO" id="GO:0046872">
    <property type="term" value="F:metal ion binding"/>
    <property type="evidence" value="ECO:0007669"/>
    <property type="project" value="UniProtKB-KW"/>
</dbReference>
<evidence type="ECO:0000256" key="3">
    <source>
        <dbReference type="ARBA" id="ARBA00008646"/>
    </source>
</evidence>
<dbReference type="EMBL" id="FN649729">
    <property type="protein sequence ID" value="CBN78800.1"/>
    <property type="molecule type" value="Genomic_DNA"/>
</dbReference>
<evidence type="ECO:0000256" key="8">
    <source>
        <dbReference type="ARBA" id="ARBA00023128"/>
    </source>
</evidence>
<dbReference type="AlphaFoldDB" id="D8LQN6"/>
<dbReference type="SUPFAM" id="SSF52518">
    <property type="entry name" value="Thiamin diphosphate-binding fold (THDP-binding)"/>
    <property type="match status" value="1"/>
</dbReference>
<organism evidence="12 13">
    <name type="scientific">Ectocarpus siliculosus</name>
    <name type="common">Brown alga</name>
    <name type="synonym">Conferva siliculosa</name>
    <dbReference type="NCBI Taxonomy" id="2880"/>
    <lineage>
        <taxon>Eukaryota</taxon>
        <taxon>Sar</taxon>
        <taxon>Stramenopiles</taxon>
        <taxon>Ochrophyta</taxon>
        <taxon>PX clade</taxon>
        <taxon>Phaeophyceae</taxon>
        <taxon>Ectocarpales</taxon>
        <taxon>Ectocarpaceae</taxon>
        <taxon>Ectocarpus</taxon>
    </lineage>
</organism>
<protein>
    <recommendedName>
        <fullName evidence="9">2-oxoisovalerate dehydrogenase subunit alpha</fullName>
        <ecNumber evidence="9">1.2.4.4</ecNumber>
    </recommendedName>
    <alternativeName>
        <fullName evidence="9">Branched-chain alpha-keto acid dehydrogenase E1 component alpha chain</fullName>
    </alternativeName>
</protein>
<evidence type="ECO:0000259" key="11">
    <source>
        <dbReference type="Pfam" id="PF00676"/>
    </source>
</evidence>
<evidence type="ECO:0000256" key="4">
    <source>
        <dbReference type="ARBA" id="ARBA00022723"/>
    </source>
</evidence>
<gene>
    <name evidence="12" type="ORF">Esi_0006_0214</name>
</gene>
<dbReference type="Gene3D" id="3.40.50.970">
    <property type="match status" value="1"/>
</dbReference>
<dbReference type="EMBL" id="FN648818">
    <property type="protein sequence ID" value="CBN78800.1"/>
    <property type="molecule type" value="Genomic_DNA"/>
</dbReference>
<dbReference type="GO" id="GO:0003863">
    <property type="term" value="F:branched-chain 2-oxo acid dehydrogenase activity"/>
    <property type="evidence" value="ECO:0007669"/>
    <property type="project" value="UniProtKB-EC"/>
</dbReference>
<dbReference type="InParanoid" id="D8LQN6"/>
<comment type="function">
    <text evidence="9">The branched-chain alpha-keto dehydrogenase complex catalyzes the overall conversion of alpha-keto acids to acyl-CoA and CO(2). It contains multiple copies of three enzymatic components: branched-chain alpha-keto acid decarboxylase (E1), lipoamide acyltransferase (E2) and lipoamide dehydrogenase (E3).</text>
</comment>
<evidence type="ECO:0000256" key="7">
    <source>
        <dbReference type="ARBA" id="ARBA00023002"/>
    </source>
</evidence>
<dbReference type="GO" id="GO:0005759">
    <property type="term" value="C:mitochondrial matrix"/>
    <property type="evidence" value="ECO:0007669"/>
    <property type="project" value="UniProtKB-SubCell"/>
</dbReference>
<dbReference type="STRING" id="2880.D8LQN6"/>
<evidence type="ECO:0000256" key="5">
    <source>
        <dbReference type="ARBA" id="ARBA00022946"/>
    </source>
</evidence>
<dbReference type="InterPro" id="IPR001017">
    <property type="entry name" value="DH_E1"/>
</dbReference>
<name>D8LQN6_ECTSI</name>
<dbReference type="OrthoDB" id="3845at2759"/>
<dbReference type="InterPro" id="IPR050771">
    <property type="entry name" value="Alpha-ketoacid_DH_E1_comp"/>
</dbReference>
<dbReference type="FunFam" id="3.40.50.970:FF:000015">
    <property type="entry name" value="2-oxoisovalerate dehydrogenase subunit alpha"/>
    <property type="match status" value="1"/>
</dbReference>
<comment type="similarity">
    <text evidence="3 9">Belongs to the BCKDHA family.</text>
</comment>
<evidence type="ECO:0000313" key="12">
    <source>
        <dbReference type="EMBL" id="CBN78800.1"/>
    </source>
</evidence>
<comment type="catalytic activity">
    <reaction evidence="9">
        <text>N(6)-[(R)-lipoyl]-L-lysyl-[protein] + 3-methyl-2-oxobutanoate + H(+) = N(6)-[(R)-S(8)-2-methylpropanoyldihydrolipoyl]-L-lysyl-[protein] + CO2</text>
        <dbReference type="Rhea" id="RHEA:13457"/>
        <dbReference type="Rhea" id="RHEA-COMP:10474"/>
        <dbReference type="Rhea" id="RHEA-COMP:10497"/>
        <dbReference type="ChEBI" id="CHEBI:11851"/>
        <dbReference type="ChEBI" id="CHEBI:15378"/>
        <dbReference type="ChEBI" id="CHEBI:16526"/>
        <dbReference type="ChEBI" id="CHEBI:83099"/>
        <dbReference type="ChEBI" id="CHEBI:83142"/>
        <dbReference type="EC" id="1.2.4.4"/>
    </reaction>
</comment>
<evidence type="ECO:0000256" key="6">
    <source>
        <dbReference type="ARBA" id="ARBA00022958"/>
    </source>
</evidence>
<evidence type="ECO:0000256" key="2">
    <source>
        <dbReference type="ARBA" id="ARBA00004305"/>
    </source>
</evidence>